<feature type="compositionally biased region" description="Low complexity" evidence="1">
    <location>
        <begin position="84"/>
        <end position="96"/>
    </location>
</feature>
<sequence length="214" mass="21729">MVAATTLLANTMRSATLAPEQTGEAFQGQLAGLPPAGIANAGTGSSIARFDVAMQQAGAGSAQPVSPTGASAAPTTFPFPPAESAPSSGAGPAVGETYGSQANPGGLTPTSSPALDRQRALRGLDLDRSPVTAPGAIQSTDSRGDSILDGLSRLRSAFDGQTSRLTDASGSWMTREGQLFAVQVEIIKYSLLIDVTSKLTGKSTQTFDTLMKGQ</sequence>
<organism evidence="2 3">
    <name type="scientific">Breoghania corrubedonensis</name>
    <dbReference type="NCBI Taxonomy" id="665038"/>
    <lineage>
        <taxon>Bacteria</taxon>
        <taxon>Pseudomonadati</taxon>
        <taxon>Pseudomonadota</taxon>
        <taxon>Alphaproteobacteria</taxon>
        <taxon>Hyphomicrobiales</taxon>
        <taxon>Stappiaceae</taxon>
        <taxon>Breoghania</taxon>
    </lineage>
</organism>
<gene>
    <name evidence="2" type="ORF">C8N35_111114</name>
</gene>
<name>A0A2T5UYU6_9HYPH</name>
<accession>A0A2T5UYU6</accession>
<dbReference type="Proteomes" id="UP000244081">
    <property type="component" value="Unassembled WGS sequence"/>
</dbReference>
<evidence type="ECO:0000256" key="1">
    <source>
        <dbReference type="SAM" id="MobiDB-lite"/>
    </source>
</evidence>
<dbReference type="EMBL" id="QAYG01000011">
    <property type="protein sequence ID" value="PTW56651.1"/>
    <property type="molecule type" value="Genomic_DNA"/>
</dbReference>
<feature type="region of interest" description="Disordered" evidence="1">
    <location>
        <begin position="59"/>
        <end position="145"/>
    </location>
</feature>
<protein>
    <submittedName>
        <fullName evidence="2">Type III secretion system (T3SS) basal body protein I (YscI/HrpB/PscI-like)</fullName>
    </submittedName>
</protein>
<keyword evidence="3" id="KW-1185">Reference proteome</keyword>
<reference evidence="2 3" key="1">
    <citation type="submission" date="2018-04" db="EMBL/GenBank/DDBJ databases">
        <title>Genomic Encyclopedia of Archaeal and Bacterial Type Strains, Phase II (KMG-II): from individual species to whole genera.</title>
        <authorList>
            <person name="Goeker M."/>
        </authorList>
    </citation>
    <scope>NUCLEOTIDE SEQUENCE [LARGE SCALE GENOMIC DNA]</scope>
    <source>
        <strain evidence="2 3">DSM 23382</strain>
    </source>
</reference>
<dbReference type="AlphaFoldDB" id="A0A2T5UYU6"/>
<feature type="compositionally biased region" description="Polar residues" evidence="1">
    <location>
        <begin position="98"/>
        <end position="113"/>
    </location>
</feature>
<comment type="caution">
    <text evidence="2">The sequence shown here is derived from an EMBL/GenBank/DDBJ whole genome shotgun (WGS) entry which is preliminary data.</text>
</comment>
<dbReference type="OrthoDB" id="7871632at2"/>
<proteinExistence type="predicted"/>
<dbReference type="RefSeq" id="WP_107991681.1">
    <property type="nucleotide sequence ID" value="NZ_QAYG01000011.1"/>
</dbReference>
<evidence type="ECO:0000313" key="3">
    <source>
        <dbReference type="Proteomes" id="UP000244081"/>
    </source>
</evidence>
<feature type="compositionally biased region" description="Basic and acidic residues" evidence="1">
    <location>
        <begin position="116"/>
        <end position="128"/>
    </location>
</feature>
<evidence type="ECO:0000313" key="2">
    <source>
        <dbReference type="EMBL" id="PTW56651.1"/>
    </source>
</evidence>
<feature type="compositionally biased region" description="Low complexity" evidence="1">
    <location>
        <begin position="64"/>
        <end position="76"/>
    </location>
</feature>